<name>A0ABX1Y3U5_9BACL</name>
<keyword evidence="2" id="KW-1185">Reference proteome</keyword>
<evidence type="ECO:0000313" key="2">
    <source>
        <dbReference type="Proteomes" id="UP000616779"/>
    </source>
</evidence>
<dbReference type="Proteomes" id="UP000616779">
    <property type="component" value="Unassembled WGS sequence"/>
</dbReference>
<evidence type="ECO:0008006" key="3">
    <source>
        <dbReference type="Google" id="ProtNLM"/>
    </source>
</evidence>
<accession>A0ABX1Y3U5</accession>
<sequence length="42" mass="4889">MSAIAKRWEVPLVALIAANNLESPNTIYQRRHCIQHNRICRT</sequence>
<dbReference type="InterPro" id="IPR018392">
    <property type="entry name" value="LysM"/>
</dbReference>
<evidence type="ECO:0000313" key="1">
    <source>
        <dbReference type="EMBL" id="NOU75538.1"/>
    </source>
</evidence>
<reference evidence="1 2" key="1">
    <citation type="submission" date="2019-10" db="EMBL/GenBank/DDBJ databases">
        <title>Description of Paenibacillus terrestris sp. nov.</title>
        <authorList>
            <person name="Carlier A."/>
            <person name="Qi S."/>
        </authorList>
    </citation>
    <scope>NUCLEOTIDE SEQUENCE [LARGE SCALE GENOMIC DNA]</scope>
    <source>
        <strain evidence="1 2">LMG 31458</strain>
    </source>
</reference>
<comment type="caution">
    <text evidence="1">The sequence shown here is derived from an EMBL/GenBank/DDBJ whole genome shotgun (WGS) entry which is preliminary data.</text>
</comment>
<dbReference type="CDD" id="cd00118">
    <property type="entry name" value="LysM"/>
    <property type="match status" value="1"/>
</dbReference>
<proteinExistence type="predicted"/>
<dbReference type="EMBL" id="WHOA01000218">
    <property type="protein sequence ID" value="NOU75538.1"/>
    <property type="molecule type" value="Genomic_DNA"/>
</dbReference>
<organism evidence="1 2">
    <name type="scientific">Paenibacillus phytorum</name>
    <dbReference type="NCBI Taxonomy" id="2654977"/>
    <lineage>
        <taxon>Bacteria</taxon>
        <taxon>Bacillati</taxon>
        <taxon>Bacillota</taxon>
        <taxon>Bacilli</taxon>
        <taxon>Bacillales</taxon>
        <taxon>Paenibacillaceae</taxon>
        <taxon>Paenibacillus</taxon>
    </lineage>
</organism>
<protein>
    <recommendedName>
        <fullName evidence="3">LysM domain-containing protein</fullName>
    </recommendedName>
</protein>
<gene>
    <name evidence="1" type="ORF">GC098_29885</name>
</gene>